<dbReference type="Proteomes" id="UP000253759">
    <property type="component" value="Unassembled WGS sequence"/>
</dbReference>
<feature type="region of interest" description="Disordered" evidence="4">
    <location>
        <begin position="1"/>
        <end position="20"/>
    </location>
</feature>
<keyword evidence="1" id="KW-0547">Nucleotide-binding</keyword>
<organism evidence="6 7">
    <name type="scientific">Pelagibacterium lacus</name>
    <dbReference type="NCBI Taxonomy" id="2282655"/>
    <lineage>
        <taxon>Bacteria</taxon>
        <taxon>Pseudomonadati</taxon>
        <taxon>Pseudomonadota</taxon>
        <taxon>Alphaproteobacteria</taxon>
        <taxon>Hyphomicrobiales</taxon>
        <taxon>Devosiaceae</taxon>
        <taxon>Pelagibacterium</taxon>
    </lineage>
</organism>
<dbReference type="EMBL" id="QQNH01000014">
    <property type="protein sequence ID" value="RDE08617.1"/>
    <property type="molecule type" value="Genomic_DNA"/>
</dbReference>
<dbReference type="Gene3D" id="3.30.1360.40">
    <property type="match status" value="1"/>
</dbReference>
<comment type="caution">
    <text evidence="6">The sequence shown here is derived from an EMBL/GenBank/DDBJ whole genome shotgun (WGS) entry which is preliminary data.</text>
</comment>
<feature type="compositionally biased region" description="Low complexity" evidence="4">
    <location>
        <begin position="1"/>
        <end position="10"/>
    </location>
</feature>
<evidence type="ECO:0000256" key="1">
    <source>
        <dbReference type="ARBA" id="ARBA00022741"/>
    </source>
</evidence>
<feature type="domain" description="Carboxyltransferase" evidence="5">
    <location>
        <begin position="65"/>
        <end position="265"/>
    </location>
</feature>
<dbReference type="SMART" id="SM00796">
    <property type="entry name" value="AHS1"/>
    <property type="match status" value="1"/>
</dbReference>
<name>A0A369W3P1_9HYPH</name>
<protein>
    <submittedName>
        <fullName evidence="6">Allophanate hydrolase subunit 1</fullName>
    </submittedName>
</protein>
<dbReference type="SUPFAM" id="SSF50891">
    <property type="entry name" value="Cyclophilin-like"/>
    <property type="match status" value="1"/>
</dbReference>
<dbReference type="GO" id="GO:0016787">
    <property type="term" value="F:hydrolase activity"/>
    <property type="evidence" value="ECO:0007669"/>
    <property type="project" value="UniProtKB-KW"/>
</dbReference>
<dbReference type="PANTHER" id="PTHR34698:SF2">
    <property type="entry name" value="5-OXOPROLINASE SUBUNIT B"/>
    <property type="match status" value="1"/>
</dbReference>
<dbReference type="AlphaFoldDB" id="A0A369W3P1"/>
<evidence type="ECO:0000256" key="4">
    <source>
        <dbReference type="SAM" id="MobiDB-lite"/>
    </source>
</evidence>
<dbReference type="Gene3D" id="2.40.100.10">
    <property type="entry name" value="Cyclophilin-like"/>
    <property type="match status" value="1"/>
</dbReference>
<dbReference type="InterPro" id="IPR029000">
    <property type="entry name" value="Cyclophilin-like_dom_sf"/>
</dbReference>
<dbReference type="InterPro" id="IPR010016">
    <property type="entry name" value="PxpB"/>
</dbReference>
<dbReference type="SUPFAM" id="SSF160467">
    <property type="entry name" value="PH0987 N-terminal domain-like"/>
    <property type="match status" value="1"/>
</dbReference>
<reference evidence="7" key="1">
    <citation type="submission" date="2018-07" db="EMBL/GenBank/DDBJ databases">
        <authorList>
            <person name="Liu B.-T."/>
            <person name="Du Z."/>
        </authorList>
    </citation>
    <scope>NUCLEOTIDE SEQUENCE [LARGE SCALE GENOMIC DNA]</scope>
    <source>
        <strain evidence="7">XYN52</strain>
    </source>
</reference>
<dbReference type="Pfam" id="PF02682">
    <property type="entry name" value="CT_C_D"/>
    <property type="match status" value="1"/>
</dbReference>
<proteinExistence type="predicted"/>
<evidence type="ECO:0000256" key="2">
    <source>
        <dbReference type="ARBA" id="ARBA00022801"/>
    </source>
</evidence>
<evidence type="ECO:0000256" key="3">
    <source>
        <dbReference type="ARBA" id="ARBA00022840"/>
    </source>
</evidence>
<sequence>MPRVPGRSAPARPPPARRRSGKCDCSARLVSLCPNFMVLLHHCKWSAKTARSCRMVFEAQVQILPLLLPLGDRVLLIRFADAFDVRANRRAIAAAALLAARPVPGVTEIVPNLVSVAVHYDPDRMSFAALSGEIALALERAGDDPAAAATHTIPIRYGGPHGPDLEDVAGQLGMAPGQFIAAHAKSRLRVLAIGFAPGFAYCGLHAPQLHIQRRTTVRPSVPAGSILFAAGQTAIAATPIRTGWSVIGHTDFANFDPARTPPTRLQPGDAIVFEAVS</sequence>
<keyword evidence="3" id="KW-0067">ATP-binding</keyword>
<dbReference type="InterPro" id="IPR003833">
    <property type="entry name" value="CT_C_D"/>
</dbReference>
<accession>A0A369W3P1</accession>
<evidence type="ECO:0000259" key="5">
    <source>
        <dbReference type="SMART" id="SM00796"/>
    </source>
</evidence>
<evidence type="ECO:0000313" key="6">
    <source>
        <dbReference type="EMBL" id="RDE08617.1"/>
    </source>
</evidence>
<evidence type="ECO:0000313" key="7">
    <source>
        <dbReference type="Proteomes" id="UP000253759"/>
    </source>
</evidence>
<dbReference type="PANTHER" id="PTHR34698">
    <property type="entry name" value="5-OXOPROLINASE SUBUNIT B"/>
    <property type="match status" value="1"/>
</dbReference>
<keyword evidence="2 6" id="KW-0378">Hydrolase</keyword>
<gene>
    <name evidence="6" type="ORF">DVH29_10670</name>
</gene>
<keyword evidence="7" id="KW-1185">Reference proteome</keyword>
<dbReference type="GO" id="GO:0005524">
    <property type="term" value="F:ATP binding"/>
    <property type="evidence" value="ECO:0007669"/>
    <property type="project" value="UniProtKB-KW"/>
</dbReference>